<gene>
    <name evidence="1" type="ORF">HMPREF0044_0120</name>
</gene>
<dbReference type="EMBL" id="ACFG01000004">
    <property type="protein sequence ID" value="EEH64383.1"/>
    <property type="molecule type" value="Genomic_DNA"/>
</dbReference>
<accession>C0VY80</accession>
<dbReference type="HOGENOM" id="CLU_873267_0_0_11"/>
<keyword evidence="2" id="KW-1185">Reference proteome</keyword>
<evidence type="ECO:0000313" key="2">
    <source>
        <dbReference type="Proteomes" id="UP000010301"/>
    </source>
</evidence>
<name>C0VY80_9ACTO</name>
<sequence length="318" mass="36002">MNTEEVLRQLSQAVPDIKPAPAQKRVTAYWKLPDLITALSSAGWGELSGRKWQGLRTILHALTAKLDHRSGEGFSTAFQIADAAGLSERWTRHCLTELEELGLLSWKRGGILRGNRQPSYFRVNKKALAQLVRDARANRRVRFMRRSAEFAVRLSQLRKNTVFRGKVKELPALNANPPHLKVEVYAPTSAGVKVPPTKGNEMIDYPVPRPKNWTDRCPHFGTADPKIIVTCPECRLSSLSTDEMAEYDGLLRKAEREAERLEQPMQATAEDLAHEQFMNYYYPELSGAKRAVAYASDLRKGKVPSFNQWYAEQLGVER</sequence>
<organism evidence="1 2">
    <name type="scientific">Gleimia coleocanis DSM 15436</name>
    <dbReference type="NCBI Taxonomy" id="525245"/>
    <lineage>
        <taxon>Bacteria</taxon>
        <taxon>Bacillati</taxon>
        <taxon>Actinomycetota</taxon>
        <taxon>Actinomycetes</taxon>
        <taxon>Actinomycetales</taxon>
        <taxon>Actinomycetaceae</taxon>
        <taxon>Gleimia</taxon>
    </lineage>
</organism>
<dbReference type="OrthoDB" id="3268848at2"/>
<dbReference type="STRING" id="525245.HMPREF0044_0120"/>
<dbReference type="Proteomes" id="UP000010301">
    <property type="component" value="Unassembled WGS sequence"/>
</dbReference>
<dbReference type="AlphaFoldDB" id="C0VY80"/>
<evidence type="ECO:0000313" key="1">
    <source>
        <dbReference type="EMBL" id="EEH64383.1"/>
    </source>
</evidence>
<reference evidence="1 2" key="1">
    <citation type="submission" date="2009-01" db="EMBL/GenBank/DDBJ databases">
        <authorList>
            <person name="Qin X."/>
            <person name="Bachman B."/>
            <person name="Battles P."/>
            <person name="Bell A."/>
            <person name="Bess C."/>
            <person name="Bickham C."/>
            <person name="Chaboub L."/>
            <person name="Chen D."/>
            <person name="Coyle M."/>
            <person name="Deiros D.R."/>
            <person name="Dinh H."/>
            <person name="Forbes L."/>
            <person name="Fowler G."/>
            <person name="Francisco L."/>
            <person name="Fu Q."/>
            <person name="Gubbala S."/>
            <person name="Hale W."/>
            <person name="Han Y."/>
            <person name="Hemphill L."/>
            <person name="Highlander S.K."/>
            <person name="Hirani K."/>
            <person name="Hogues M."/>
            <person name="Jackson L."/>
            <person name="Jakkamsetti A."/>
            <person name="Javaid M."/>
            <person name="Jiang H."/>
            <person name="Korchina V."/>
            <person name="Kovar C."/>
            <person name="Lara F."/>
            <person name="Lee S."/>
            <person name="Mata R."/>
            <person name="Mathew T."/>
            <person name="Moen C."/>
            <person name="Morales K."/>
            <person name="Munidasa M."/>
            <person name="Nazareth L."/>
            <person name="Ngo R."/>
            <person name="Nguyen L."/>
            <person name="Okwuonu G."/>
            <person name="Ongeri F."/>
            <person name="Patil S."/>
            <person name="Petrosino J."/>
            <person name="Pham C."/>
            <person name="Pham P."/>
            <person name="Pu L.-L."/>
            <person name="Puazo M."/>
            <person name="Raj R."/>
            <person name="Reid J."/>
            <person name="Rouhana J."/>
            <person name="Saada N."/>
            <person name="Shang Y."/>
            <person name="Simmons D."/>
            <person name="Thornton R."/>
            <person name="Warren J."/>
            <person name="Weissenberger G."/>
            <person name="Zhang J."/>
            <person name="Zhang L."/>
            <person name="Zhou C."/>
            <person name="Zhu D."/>
            <person name="Muzny D."/>
            <person name="Worley K."/>
            <person name="Gibbs R."/>
        </authorList>
    </citation>
    <scope>NUCLEOTIDE SEQUENCE [LARGE SCALE GENOMIC DNA]</scope>
    <source>
        <strain evidence="1 2">DSM 15436</strain>
    </source>
</reference>
<dbReference type="RefSeq" id="WP_006547117.1">
    <property type="nucleotide sequence ID" value="NZ_DS999545.1"/>
</dbReference>
<proteinExistence type="predicted"/>
<protein>
    <submittedName>
        <fullName evidence="1">Uncharacterized protein</fullName>
    </submittedName>
</protein>
<dbReference type="eggNOG" id="ENOG502ZU8P">
    <property type="taxonomic scope" value="Bacteria"/>
</dbReference>
<comment type="caution">
    <text evidence="1">The sequence shown here is derived from an EMBL/GenBank/DDBJ whole genome shotgun (WGS) entry which is preliminary data.</text>
</comment>